<proteinExistence type="predicted"/>
<dbReference type="KEGG" id="mri:Mal4_10290"/>
<organism evidence="2 3">
    <name type="scientific">Maioricimonas rarisocia</name>
    <dbReference type="NCBI Taxonomy" id="2528026"/>
    <lineage>
        <taxon>Bacteria</taxon>
        <taxon>Pseudomonadati</taxon>
        <taxon>Planctomycetota</taxon>
        <taxon>Planctomycetia</taxon>
        <taxon>Planctomycetales</taxon>
        <taxon>Planctomycetaceae</taxon>
        <taxon>Maioricimonas</taxon>
    </lineage>
</organism>
<dbReference type="EMBL" id="CP036275">
    <property type="protein sequence ID" value="QDU36733.1"/>
    <property type="molecule type" value="Genomic_DNA"/>
</dbReference>
<keyword evidence="3" id="KW-1185">Reference proteome</keyword>
<feature type="signal peptide" evidence="1">
    <location>
        <begin position="1"/>
        <end position="20"/>
    </location>
</feature>
<name>A0A517Z2L5_9PLAN</name>
<gene>
    <name evidence="2" type="ORF">Mal4_10290</name>
</gene>
<dbReference type="AlphaFoldDB" id="A0A517Z2L5"/>
<evidence type="ECO:0000313" key="3">
    <source>
        <dbReference type="Proteomes" id="UP000320496"/>
    </source>
</evidence>
<protein>
    <recommendedName>
        <fullName evidence="4">ABC-type transport auxiliary lipoprotein component domain-containing protein</fullName>
    </recommendedName>
</protein>
<evidence type="ECO:0000313" key="2">
    <source>
        <dbReference type="EMBL" id="QDU36733.1"/>
    </source>
</evidence>
<feature type="chain" id="PRO_5022121163" description="ABC-type transport auxiliary lipoprotein component domain-containing protein" evidence="1">
    <location>
        <begin position="21"/>
        <end position="192"/>
    </location>
</feature>
<sequence precursor="true">MPARFLRILLCLSLPLSGCAGPGLAPWSNVAPATNPLYVAASNEEVLWERTVDVLHDFHFELARENRLARVIETHWRVGSGLLEPWHHDSVGFTNRLESTLQSVRRRVQITIIPDDRGAGYLVNVAAFKEFEDLPGVAANSPGGATFSESTPLDRDLNPVVGQSSPSIWIPAGRDLALEQALLANLQAAYSG</sequence>
<reference evidence="2 3" key="1">
    <citation type="submission" date="2019-02" db="EMBL/GenBank/DDBJ databases">
        <title>Deep-cultivation of Planctomycetes and their phenomic and genomic characterization uncovers novel biology.</title>
        <authorList>
            <person name="Wiegand S."/>
            <person name="Jogler M."/>
            <person name="Boedeker C."/>
            <person name="Pinto D."/>
            <person name="Vollmers J."/>
            <person name="Rivas-Marin E."/>
            <person name="Kohn T."/>
            <person name="Peeters S.H."/>
            <person name="Heuer A."/>
            <person name="Rast P."/>
            <person name="Oberbeckmann S."/>
            <person name="Bunk B."/>
            <person name="Jeske O."/>
            <person name="Meyerdierks A."/>
            <person name="Storesund J.E."/>
            <person name="Kallscheuer N."/>
            <person name="Luecker S."/>
            <person name="Lage O.M."/>
            <person name="Pohl T."/>
            <person name="Merkel B.J."/>
            <person name="Hornburger P."/>
            <person name="Mueller R.-W."/>
            <person name="Bruemmer F."/>
            <person name="Labrenz M."/>
            <person name="Spormann A.M."/>
            <person name="Op den Camp H."/>
            <person name="Overmann J."/>
            <person name="Amann R."/>
            <person name="Jetten M.S.M."/>
            <person name="Mascher T."/>
            <person name="Medema M.H."/>
            <person name="Devos D.P."/>
            <person name="Kaster A.-K."/>
            <person name="Ovreas L."/>
            <person name="Rohde M."/>
            <person name="Galperin M.Y."/>
            <person name="Jogler C."/>
        </authorList>
    </citation>
    <scope>NUCLEOTIDE SEQUENCE [LARGE SCALE GENOMIC DNA]</scope>
    <source>
        <strain evidence="2 3">Mal4</strain>
    </source>
</reference>
<dbReference type="RefSeq" id="WP_231746717.1">
    <property type="nucleotide sequence ID" value="NZ_CP036275.1"/>
</dbReference>
<accession>A0A517Z2L5</accession>
<evidence type="ECO:0008006" key="4">
    <source>
        <dbReference type="Google" id="ProtNLM"/>
    </source>
</evidence>
<keyword evidence="1" id="KW-0732">Signal</keyword>
<evidence type="ECO:0000256" key="1">
    <source>
        <dbReference type="SAM" id="SignalP"/>
    </source>
</evidence>
<dbReference type="Proteomes" id="UP000320496">
    <property type="component" value="Chromosome"/>
</dbReference>